<evidence type="ECO:0000256" key="2">
    <source>
        <dbReference type="ARBA" id="ARBA00022515"/>
    </source>
</evidence>
<dbReference type="GO" id="GO:0003899">
    <property type="term" value="F:DNA-directed RNA polymerase activity"/>
    <property type="evidence" value="ECO:0007669"/>
    <property type="project" value="InterPro"/>
</dbReference>
<dbReference type="CDD" id="cd06560">
    <property type="entry name" value="PriL"/>
    <property type="match status" value="1"/>
</dbReference>
<comment type="similarity">
    <text evidence="7">Belongs to the eukaryotic-type primase large subunit family.</text>
</comment>
<keyword evidence="2 7" id="KW-0639">Primosome</keyword>
<feature type="domain" description="DNA primase large subunit C-terminal" evidence="8">
    <location>
        <begin position="211"/>
        <end position="309"/>
    </location>
</feature>
<keyword evidence="1 7" id="KW-0004">4Fe-4S</keyword>
<name>A0A1N5TZ00_9ARCH</name>
<dbReference type="SUPFAM" id="SSF140914">
    <property type="entry name" value="PriB N-terminal domain-like"/>
    <property type="match status" value="1"/>
</dbReference>
<dbReference type="EMBL" id="LT671858">
    <property type="protein sequence ID" value="SIM53396.1"/>
    <property type="molecule type" value="Genomic_DNA"/>
</dbReference>
<dbReference type="GO" id="GO:0051539">
    <property type="term" value="F:4 iron, 4 sulfur cluster binding"/>
    <property type="evidence" value="ECO:0007669"/>
    <property type="project" value="UniProtKB-UniRule"/>
</dbReference>
<evidence type="ECO:0000256" key="6">
    <source>
        <dbReference type="ARBA" id="ARBA00023014"/>
    </source>
</evidence>
<evidence type="ECO:0000313" key="10">
    <source>
        <dbReference type="Proteomes" id="UP000195607"/>
    </source>
</evidence>
<keyword evidence="3 7" id="KW-0235">DNA replication</keyword>
<evidence type="ECO:0000256" key="7">
    <source>
        <dbReference type="HAMAP-Rule" id="MF_00701"/>
    </source>
</evidence>
<dbReference type="Proteomes" id="UP000195607">
    <property type="component" value="Chromosome I"/>
</dbReference>
<accession>A0A1N5TZ00</accession>
<reference evidence="9 10" key="1">
    <citation type="submission" date="2016-04" db="EMBL/GenBank/DDBJ databases">
        <authorList>
            <person name="Evans L.H."/>
            <person name="Alamgir A."/>
            <person name="Owens N."/>
            <person name="Weber N.D."/>
            <person name="Virtaneva K."/>
            <person name="Barbian K."/>
            <person name="Babar A."/>
            <person name="Rosenke K."/>
        </authorList>
    </citation>
    <scope>NUCLEOTIDE SEQUENCE [LARGE SCALE GENOMIC DNA]</scope>
    <source>
        <strain evidence="10">S5(T) (JCM 30642 \VKM B-2941)</strain>
    </source>
</reference>
<keyword evidence="6 7" id="KW-0411">Iron-sulfur</keyword>
<dbReference type="GO" id="GO:0006270">
    <property type="term" value="P:DNA replication initiation"/>
    <property type="evidence" value="ECO:0007669"/>
    <property type="project" value="TreeGrafter"/>
</dbReference>
<protein>
    <recommendedName>
        <fullName evidence="7">DNA primase large subunit PriL</fullName>
    </recommendedName>
</protein>
<dbReference type="Pfam" id="PF04104">
    <property type="entry name" value="DNA_primase_lrg"/>
    <property type="match status" value="1"/>
</dbReference>
<keyword evidence="4 7" id="KW-0479">Metal-binding</keyword>
<feature type="binding site" evidence="7">
    <location>
        <position position="291"/>
    </location>
    <ligand>
        <name>[4Fe-4S] cluster</name>
        <dbReference type="ChEBI" id="CHEBI:49883"/>
    </ligand>
</feature>
<evidence type="ECO:0000256" key="1">
    <source>
        <dbReference type="ARBA" id="ARBA00022485"/>
    </source>
</evidence>
<comment type="subunit">
    <text evidence="7">Heterodimer of a small subunit (PriS) and a large subunit (PriL).</text>
</comment>
<dbReference type="HAMAP" id="MF_00701">
    <property type="entry name" value="DNA_primase_lrg_arc"/>
    <property type="match status" value="1"/>
</dbReference>
<comment type="cofactor">
    <cofactor evidence="7">
        <name>[4Fe-4S] cluster</name>
        <dbReference type="ChEBI" id="CHEBI:49883"/>
    </cofactor>
    <text evidence="7">Binds 1 [4Fe-4S] cluster.</text>
</comment>
<feature type="binding site" evidence="7">
    <location>
        <position position="219"/>
    </location>
    <ligand>
        <name>[4Fe-4S] cluster</name>
        <dbReference type="ChEBI" id="CHEBI:49883"/>
    </ligand>
</feature>
<dbReference type="RefSeq" id="WP_148689637.1">
    <property type="nucleotide sequence ID" value="NZ_LT671858.1"/>
</dbReference>
<dbReference type="GeneID" id="41588012"/>
<evidence type="ECO:0000313" key="9">
    <source>
        <dbReference type="EMBL" id="SIM53396.1"/>
    </source>
</evidence>
<proteinExistence type="inferred from homology"/>
<organism evidence="9 10">
    <name type="scientific">Cuniculiplasma divulgatum</name>
    <dbReference type="NCBI Taxonomy" id="1673428"/>
    <lineage>
        <taxon>Archaea</taxon>
        <taxon>Methanobacteriati</taxon>
        <taxon>Thermoplasmatota</taxon>
        <taxon>Thermoplasmata</taxon>
        <taxon>Thermoplasmatales</taxon>
        <taxon>Cuniculiplasmataceae</taxon>
        <taxon>Cuniculiplasma</taxon>
    </lineage>
</organism>
<dbReference type="PANTHER" id="PTHR10537:SF3">
    <property type="entry name" value="DNA PRIMASE LARGE SUBUNIT"/>
    <property type="match status" value="1"/>
</dbReference>
<dbReference type="GO" id="GO:1990077">
    <property type="term" value="C:primosome complex"/>
    <property type="evidence" value="ECO:0007669"/>
    <property type="project" value="UniProtKB-KW"/>
</dbReference>
<evidence type="ECO:0000256" key="5">
    <source>
        <dbReference type="ARBA" id="ARBA00023004"/>
    </source>
</evidence>
<dbReference type="InterPro" id="IPR058560">
    <property type="entry name" value="DNA_primase_C"/>
</dbReference>
<evidence type="ECO:0000259" key="8">
    <source>
        <dbReference type="Pfam" id="PF04104"/>
    </source>
</evidence>
<feature type="binding site" evidence="7">
    <location>
        <position position="308"/>
    </location>
    <ligand>
        <name>[4Fe-4S] cluster</name>
        <dbReference type="ChEBI" id="CHEBI:49883"/>
    </ligand>
</feature>
<feature type="binding site" evidence="7">
    <location>
        <position position="300"/>
    </location>
    <ligand>
        <name>[4Fe-4S] cluster</name>
        <dbReference type="ChEBI" id="CHEBI:49883"/>
    </ligand>
</feature>
<keyword evidence="5 7" id="KW-0408">Iron</keyword>
<sequence length="328" mass="38471">MLDPENIPYNEVNGMINEFNDRNEEYVDIVFRILDNIDEQLKSKNFKIRGLEWNKYNEWKLLLPFVMKSINYPVFSNRFINSCRESYEHYLDSMENSEIELKSAEFGISITYDREINQFKVPIFEFTKYCSRISGFEYRLTFQSFYGGDVIIGKNAVIKMLREYFAVQLREETSAIDPDRARELFLPFSDRIEEIRSILKEQSKSTDLGGVDSSCFPPCIIHFLNDIKGGVNLPHLARFTVVSFLNNIGMNEQGIIESFGTVPDFSKKVTEYQVRHIIGEISGTKYSPPKCVTLRSNHLCYWDNDELCHKEFMTHPLTYYKMKKKAKK</sequence>
<evidence type="ECO:0000256" key="3">
    <source>
        <dbReference type="ARBA" id="ARBA00022705"/>
    </source>
</evidence>
<dbReference type="InterPro" id="IPR023642">
    <property type="entry name" value="DNA_primase_lsu_PriL"/>
</dbReference>
<dbReference type="GO" id="GO:0006269">
    <property type="term" value="P:DNA replication, synthesis of primer"/>
    <property type="evidence" value="ECO:0007669"/>
    <property type="project" value="UniProtKB-UniRule"/>
</dbReference>
<dbReference type="GO" id="GO:0046872">
    <property type="term" value="F:metal ion binding"/>
    <property type="evidence" value="ECO:0007669"/>
    <property type="project" value="UniProtKB-KW"/>
</dbReference>
<evidence type="ECO:0000256" key="4">
    <source>
        <dbReference type="ARBA" id="ARBA00022723"/>
    </source>
</evidence>
<gene>
    <name evidence="7" type="primary">priL</name>
    <name evidence="9" type="ORF">CSP5_0735</name>
</gene>
<comment type="function">
    <text evidence="7">Regulatory subunit of DNA primase, an RNA polymerase that catalyzes the synthesis of short RNA molecules used as primers for DNA polymerase during DNA replication. Stabilizes and modulates the activity of the small subunit, increasing the rate of DNA synthesis, and conferring RNA synthesis capability. The DNA polymerase activity may enable DNA primase to also catalyze primer extension after primer synthesis. May also play a role in DNA repair.</text>
</comment>
<dbReference type="InterPro" id="IPR007238">
    <property type="entry name" value="DNA_primase_lsu_euk/arc"/>
</dbReference>
<dbReference type="AlphaFoldDB" id="A0A1N5TZ00"/>
<dbReference type="PANTHER" id="PTHR10537">
    <property type="entry name" value="DNA PRIMASE LARGE SUBUNIT"/>
    <property type="match status" value="1"/>
</dbReference>